<keyword evidence="4" id="KW-1185">Reference proteome</keyword>
<sequence>MRNRMLNAAGRVCLLLGIILCSVTITHAATSQPLSGTAGYKAFQARAGGAYSTWDSAKKALSCDEIYAFRILSGPGSSSTVLKGSPLSKSVEYRNSNGEKDNLGDIKTTWQFKLKTSGNNKGAVRVKYNNYYWYAPTHEKALRSGAMAGYVKLDIVAELRSADYVKHKKPLNNTLSPYFTLSKKAYAGMTRLNTFNIGTLEMKYSYYFSGTSTPAEITSNFTYLDIDWGQAMSFRADGIKKSAVPSDSRLSYKEENGWHFFSNYACNVAKGTSNPENGVSVAYKTRALSVRYHSDQIVEKAGKKTYKEGAMNGARSFYGPEQDWSLIRFETPDPQKTVSGSEKKNVADLDLPDLHQSFTFNCSQEIPAGYHEGFYFKSFVLKDTLDSCLVTDISRIRIQSREGKDLSGLFRIETDGRNVTAACTDVNNAVLYGNGAGETVTLHIEASVRHDVSAEDLRGHKHFDATETSAEFPNRFSSVIDGRERFSNKVSVRIHFPQNEKGQPGLAVNKTTEPYEFQVGDEIPYKISIRQTNPKASATCVRVRDTDLPANMSIDPKTLKAAGISREFSLKSIAGGFEFSTPELRFGETVTITFRAVPGNALNGTVVQNTVKASADAVPERSASTSVYINSPKLNIEKKAGQEKTEYETGDTVQFTADITNINPGTFMRNLVLADTLETPGLTLDPESLKITGGDGTALTKGTDYLLYPYKEGADRVAGQELKTSAQSFRNSGETLPRENHGGFVIRFLGKYANIGYRDGKEPASSDSRGSKANYLKREHQTDYQDLNLTGGLHLSYAMTVNEAELPAQQLRNFVRTPATENTNGVRIKDQDTIPSGGDFSETGVNFRPKTPLLVISKKSDQTLYRAGEKGHYTIKLTQARDRVTAKNIVIKDAFKQKNLGTCDPDSVRVRKGNRDITASCDISVDHKAGTCLIRTHTDLSFRETLTVTYDITFADKIPAQASMINRAVGSADNAEPAETENRVGFIGGVRKIVHSKAVRESVTSKNAYLHYTLTTKALTPLRRVIIMDHVMTDNLRYDPSSVKVLYNGSDITKSCGISFGLDHFQVETRRDAQPKDSFRITYRARATNSGKVENISAAYAADVDPVKAEANVSPKAAHVPAAVKKNGKTPAPATGDRTTPLLYVTLAVISFGIITCLMALRRN</sequence>
<organism evidence="3 4">
    <name type="scientific">Hornefia porci</name>
    <dbReference type="NCBI Taxonomy" id="2652292"/>
    <lineage>
        <taxon>Bacteria</taxon>
        <taxon>Bacillati</taxon>
        <taxon>Bacillota</taxon>
        <taxon>Clostridia</taxon>
        <taxon>Peptostreptococcales</taxon>
        <taxon>Anaerovoracaceae</taxon>
        <taxon>Hornefia</taxon>
    </lineage>
</organism>
<keyword evidence="2" id="KW-0732">Signal</keyword>
<comment type="caution">
    <text evidence="3">The sequence shown here is derived from an EMBL/GenBank/DDBJ whole genome shotgun (WGS) entry which is preliminary data.</text>
</comment>
<name>A0A1Q9JF61_9FIRM</name>
<dbReference type="OrthoDB" id="2065412at2"/>
<protein>
    <recommendedName>
        <fullName evidence="5">Isopeptide-forming domain-containing fimbrial protein</fullName>
    </recommendedName>
</protein>
<keyword evidence="1" id="KW-0812">Transmembrane</keyword>
<feature type="chain" id="PRO_5010174188" description="Isopeptide-forming domain-containing fimbrial protein" evidence="2">
    <location>
        <begin position="29"/>
        <end position="1164"/>
    </location>
</feature>
<dbReference type="Proteomes" id="UP000187404">
    <property type="component" value="Unassembled WGS sequence"/>
</dbReference>
<dbReference type="RefSeq" id="WP_075711885.1">
    <property type="nucleotide sequence ID" value="NZ_MJIE01000001.1"/>
</dbReference>
<feature type="signal peptide" evidence="2">
    <location>
        <begin position="1"/>
        <end position="28"/>
    </location>
</feature>
<evidence type="ECO:0000256" key="2">
    <source>
        <dbReference type="SAM" id="SignalP"/>
    </source>
</evidence>
<dbReference type="AlphaFoldDB" id="A0A1Q9JF61"/>
<dbReference type="STRING" id="1261640.BHK98_01475"/>
<evidence type="ECO:0000313" key="4">
    <source>
        <dbReference type="Proteomes" id="UP000187404"/>
    </source>
</evidence>
<proteinExistence type="predicted"/>
<accession>A0A1Q9JF61</accession>
<evidence type="ECO:0008006" key="5">
    <source>
        <dbReference type="Google" id="ProtNLM"/>
    </source>
</evidence>
<keyword evidence="1" id="KW-0472">Membrane</keyword>
<reference evidence="3 4" key="1">
    <citation type="journal article" date="2016" name="Appl. Environ. Microbiol.">
        <title>Function and Phylogeny of Bacterial Butyryl Coenzyme A:Acetate Transferases and Their Diversity in the Proximal Colon of Swine.</title>
        <authorList>
            <person name="Trachsel J."/>
            <person name="Bayles D.O."/>
            <person name="Looft T."/>
            <person name="Levine U.Y."/>
            <person name="Allen H.K."/>
        </authorList>
    </citation>
    <scope>NUCLEOTIDE SEQUENCE [LARGE SCALE GENOMIC DNA]</scope>
    <source>
        <strain evidence="3 4">68-3-10</strain>
    </source>
</reference>
<evidence type="ECO:0000256" key="1">
    <source>
        <dbReference type="SAM" id="Phobius"/>
    </source>
</evidence>
<dbReference type="Gene3D" id="2.60.40.740">
    <property type="match status" value="2"/>
</dbReference>
<keyword evidence="1" id="KW-1133">Transmembrane helix</keyword>
<dbReference type="EMBL" id="MJIE01000001">
    <property type="protein sequence ID" value="OLR54866.1"/>
    <property type="molecule type" value="Genomic_DNA"/>
</dbReference>
<gene>
    <name evidence="3" type="ORF">BHK98_01475</name>
</gene>
<evidence type="ECO:0000313" key="3">
    <source>
        <dbReference type="EMBL" id="OLR54866.1"/>
    </source>
</evidence>
<feature type="transmembrane region" description="Helical" evidence="1">
    <location>
        <begin position="1142"/>
        <end position="1161"/>
    </location>
</feature>